<evidence type="ECO:0000259" key="3">
    <source>
        <dbReference type="Pfam" id="PF05004"/>
    </source>
</evidence>
<dbReference type="EMBL" id="LSSM01000248">
    <property type="protein sequence ID" value="OMJ29563.1"/>
    <property type="molecule type" value="Genomic_DNA"/>
</dbReference>
<evidence type="ECO:0000313" key="5">
    <source>
        <dbReference type="Proteomes" id="UP000187429"/>
    </source>
</evidence>
<feature type="domain" description="Interferon-related developmental regulator N-terminal" evidence="3">
    <location>
        <begin position="112"/>
        <end position="419"/>
    </location>
</feature>
<dbReference type="SUPFAM" id="SSF48371">
    <property type="entry name" value="ARM repeat"/>
    <property type="match status" value="1"/>
</dbReference>
<evidence type="ECO:0000256" key="2">
    <source>
        <dbReference type="SAM" id="MobiDB-lite"/>
    </source>
</evidence>
<name>A0A1R1YRN8_9FUNG</name>
<comment type="similarity">
    <text evidence="1">Belongs to the IFRD family.</text>
</comment>
<dbReference type="InterPro" id="IPR016024">
    <property type="entry name" value="ARM-type_fold"/>
</dbReference>
<dbReference type="PANTHER" id="PTHR12354:SF1">
    <property type="entry name" value="INTERFERON-RELATED DEVELOPMENTAL REGULATOR 1"/>
    <property type="match status" value="1"/>
</dbReference>
<dbReference type="InterPro" id="IPR007701">
    <property type="entry name" value="Interferon-rel_develop_reg_N"/>
</dbReference>
<gene>
    <name evidence="4" type="ORF">AYI69_g929</name>
</gene>
<proteinExistence type="inferred from homology"/>
<dbReference type="OrthoDB" id="18978at2759"/>
<reference evidence="5" key="1">
    <citation type="submission" date="2017-01" db="EMBL/GenBank/DDBJ databases">
        <authorList>
            <person name="Wang Y."/>
            <person name="White M."/>
            <person name="Kvist S."/>
            <person name="Moncalvo J.-M."/>
        </authorList>
    </citation>
    <scope>NUCLEOTIDE SEQUENCE [LARGE SCALE GENOMIC DNA]</scope>
    <source>
        <strain evidence="5">ID-206-W2</strain>
    </source>
</reference>
<organism evidence="4 5">
    <name type="scientific">Smittium culicis</name>
    <dbReference type="NCBI Taxonomy" id="133412"/>
    <lineage>
        <taxon>Eukaryota</taxon>
        <taxon>Fungi</taxon>
        <taxon>Fungi incertae sedis</taxon>
        <taxon>Zoopagomycota</taxon>
        <taxon>Kickxellomycotina</taxon>
        <taxon>Harpellomycetes</taxon>
        <taxon>Harpellales</taxon>
        <taxon>Legeriomycetaceae</taxon>
        <taxon>Smittium</taxon>
    </lineage>
</organism>
<feature type="region of interest" description="Disordered" evidence="2">
    <location>
        <begin position="24"/>
        <end position="98"/>
    </location>
</feature>
<feature type="compositionally biased region" description="Basic and acidic residues" evidence="2">
    <location>
        <begin position="80"/>
        <end position="98"/>
    </location>
</feature>
<protein>
    <submittedName>
        <fullName evidence="4">Interferon-related developmental regulator 1</fullName>
    </submittedName>
</protein>
<evidence type="ECO:0000313" key="4">
    <source>
        <dbReference type="EMBL" id="OMJ29563.1"/>
    </source>
</evidence>
<keyword evidence="5" id="KW-1185">Reference proteome</keyword>
<accession>A0A1R1YRN8</accession>
<dbReference type="PANTHER" id="PTHR12354">
    <property type="entry name" value="INTERFERON-RELATED DEVELOPMENTAL REGULATOR"/>
    <property type="match status" value="1"/>
</dbReference>
<evidence type="ECO:0000256" key="1">
    <source>
        <dbReference type="ARBA" id="ARBA00008828"/>
    </source>
</evidence>
<feature type="compositionally biased region" description="Low complexity" evidence="2">
    <location>
        <begin position="48"/>
        <end position="79"/>
    </location>
</feature>
<dbReference type="Proteomes" id="UP000187429">
    <property type="component" value="Unassembled WGS sequence"/>
</dbReference>
<dbReference type="AlphaFoldDB" id="A0A1R1YRN8"/>
<dbReference type="Pfam" id="PF05004">
    <property type="entry name" value="IFRD"/>
    <property type="match status" value="1"/>
</dbReference>
<sequence length="526" mass="58911">MSQSGNDLLRQALSNYSSSGKAIKFEDQEAGNAPGTLEIPSGSKSRHQSPSQSRAQSTAQSRAQSRVQSRVQSRAQSRSNSRDQGEYRADERGELSEHELTQAASKLSMEESRRDLLKSSGDKLGQFSSEQLSSALSALLDKAGEKRLTTREEGLQGICSIMAHKYIADFEQRNREGYLDTFKRCLRSYKSLKEGLLSARGIALWFLQFGENDDSAYSDIYPFLAKVILDTNSTAIKSQAILTLAFANFISCEDYRDSIEILEICSKQFSNWQSAELTMMSLNAYGLMMTVLGSSNSDSAKQIFEKDFDIHYELLSCDDVDVRVASSENIALMYELLTDYSNEDQSDYESDEYDSDSDFEFHASKSSSHKRGLDLGLASYDHDELVDELVEMSRDSNKKHNKKDKQHQKQALRLVVASVAGSSNPSIKMNLKNHIVRFSSWTKISRLNTFKTICSNGLYMHFVENPIMHPIFGSSINSLVASGLGGHSSSGNHDERVVVDPKSDMAKYRSMNMKKMRSNKNINSFD</sequence>
<comment type="caution">
    <text evidence="4">The sequence shown here is derived from an EMBL/GenBank/DDBJ whole genome shotgun (WGS) entry which is preliminary data.</text>
</comment>
<dbReference type="InterPro" id="IPR039777">
    <property type="entry name" value="IFRD"/>
</dbReference>